<proteinExistence type="predicted"/>
<evidence type="ECO:0008006" key="2">
    <source>
        <dbReference type="Google" id="ProtNLM"/>
    </source>
</evidence>
<dbReference type="PANTHER" id="PTHR30337:SF0">
    <property type="entry name" value="NUCLEASE SBCCD SUBUNIT D"/>
    <property type="match status" value="1"/>
</dbReference>
<dbReference type="EMBL" id="DTPE01000144">
    <property type="protein sequence ID" value="HGE75157.1"/>
    <property type="molecule type" value="Genomic_DNA"/>
</dbReference>
<sequence length="332" mass="37332">MIQKLKDKGINVIAIEGNHDRLFDFEDLSWLDHLKRENLLILLRPSVRDGKIFFDEWDGERGGMIKMGNLRFYGIGYQGVNNSEYVERLGELLDPSFENVVIVHSAIGGSSMGLMPGFSKIEEFIPLSKKCEYVAAGHAHEKKIYEIEGTKIFIPGAPEYWDLSENGEKGFFIYDTEDKTYTFIESKKRKKIERKIMLQNGSEGEFSAAFSMAVDENPVEKDSIYSITIEVPYGVFCNVNLAGVEQKLEELGALKGRVVTKWIGQDSNLPDSSDDLDIERQIISADPSLGNYAPEISKAIDKLKDLHRSGDTDQSSMVIDDLLDQIIGEDGI</sequence>
<organism evidence="1">
    <name type="scientific">Mesoaciditoga lauensis</name>
    <dbReference type="NCBI Taxonomy" id="1495039"/>
    <lineage>
        <taxon>Bacteria</taxon>
        <taxon>Thermotogati</taxon>
        <taxon>Thermotogota</taxon>
        <taxon>Thermotogae</taxon>
        <taxon>Mesoaciditogales</taxon>
        <taxon>Mesoaciditogaceae</taxon>
        <taxon>Mesoaciditoga</taxon>
    </lineage>
</organism>
<dbReference type="InterPro" id="IPR050535">
    <property type="entry name" value="DNA_Repair-Maintenance_Comp"/>
</dbReference>
<accession>A0A7V3REP2</accession>
<dbReference type="Gene3D" id="3.60.21.10">
    <property type="match status" value="1"/>
</dbReference>
<reference evidence="1" key="1">
    <citation type="journal article" date="2020" name="mSystems">
        <title>Genome- and Community-Level Interaction Insights into Carbon Utilization and Element Cycling Functions of Hydrothermarchaeota in Hydrothermal Sediment.</title>
        <authorList>
            <person name="Zhou Z."/>
            <person name="Liu Y."/>
            <person name="Xu W."/>
            <person name="Pan J."/>
            <person name="Luo Z.H."/>
            <person name="Li M."/>
        </authorList>
    </citation>
    <scope>NUCLEOTIDE SEQUENCE [LARGE SCALE GENOMIC DNA]</scope>
    <source>
        <strain evidence="1">SpSt-966</strain>
    </source>
</reference>
<dbReference type="AlphaFoldDB" id="A0A7V3REP2"/>
<protein>
    <recommendedName>
        <fullName evidence="2">Calcineurin-like phosphoesterase domain-containing protein</fullName>
    </recommendedName>
</protein>
<comment type="caution">
    <text evidence="1">The sequence shown here is derived from an EMBL/GenBank/DDBJ whole genome shotgun (WGS) entry which is preliminary data.</text>
</comment>
<dbReference type="PANTHER" id="PTHR30337">
    <property type="entry name" value="COMPONENT OF ATP-DEPENDENT DSDNA EXONUCLEASE"/>
    <property type="match status" value="1"/>
</dbReference>
<gene>
    <name evidence="1" type="ORF">ENX73_03415</name>
</gene>
<dbReference type="InterPro" id="IPR029052">
    <property type="entry name" value="Metallo-depent_PP-like"/>
</dbReference>
<dbReference type="SUPFAM" id="SSF56300">
    <property type="entry name" value="Metallo-dependent phosphatases"/>
    <property type="match status" value="1"/>
</dbReference>
<name>A0A7V3REP2_9BACT</name>
<evidence type="ECO:0000313" key="1">
    <source>
        <dbReference type="EMBL" id="HGE75157.1"/>
    </source>
</evidence>